<comment type="caution">
    <text evidence="3">The sequence shown here is derived from an EMBL/GenBank/DDBJ whole genome shotgun (WGS) entry which is preliminary data.</text>
</comment>
<organism evidence="3 4">
    <name type="scientific">Chlamydomonas eustigma</name>
    <dbReference type="NCBI Taxonomy" id="1157962"/>
    <lineage>
        <taxon>Eukaryota</taxon>
        <taxon>Viridiplantae</taxon>
        <taxon>Chlorophyta</taxon>
        <taxon>core chlorophytes</taxon>
        <taxon>Chlorophyceae</taxon>
        <taxon>CS clade</taxon>
        <taxon>Chlamydomonadales</taxon>
        <taxon>Chlamydomonadaceae</taxon>
        <taxon>Chlamydomonas</taxon>
    </lineage>
</organism>
<dbReference type="EMBL" id="BEGY01000053">
    <property type="protein sequence ID" value="GAX80491.1"/>
    <property type="molecule type" value="Genomic_DNA"/>
</dbReference>
<gene>
    <name evidence="3" type="ORF">CEUSTIGMA_g7929.t1</name>
</gene>
<accession>A0A250XBM8</accession>
<sequence length="322" mass="35358">MLINSRSLQTSSLISVQRHACRSLTSVPDRKFQATVVKLMKFKTLNALGDDNKEVSRDSNAGSAEEQPATASPPHPTKVSSSATTVPSPTPTASEPSSSSASSYSQSNGEEDVDEQLKKTWTDLKQNAGKVLNPEDAKILESITYEEVSKGGEKMMRKVVGQQLGPILELAGVTEDPYAFFVDMLKVGAFIQLITCGTLFYSTELIGHFDTGEAFRAVVGLTLGYVLRPFFRVEQLLWPIYNWGVKLISPQTEYQIPASSQTDVQNTLNQLGILVALVFFLPQATLHWDAAEVSQLVAPMALGLFMFDVVYMFALLLKLRLL</sequence>
<evidence type="ECO:0000256" key="1">
    <source>
        <dbReference type="SAM" id="MobiDB-lite"/>
    </source>
</evidence>
<feature type="transmembrane region" description="Helical" evidence="2">
    <location>
        <begin position="296"/>
        <end position="317"/>
    </location>
</feature>
<dbReference type="AlphaFoldDB" id="A0A250XBM8"/>
<keyword evidence="2" id="KW-0812">Transmembrane</keyword>
<feature type="compositionally biased region" description="Low complexity" evidence="1">
    <location>
        <begin position="80"/>
        <end position="107"/>
    </location>
</feature>
<keyword evidence="2" id="KW-0472">Membrane</keyword>
<keyword evidence="2" id="KW-1133">Transmembrane helix</keyword>
<protein>
    <submittedName>
        <fullName evidence="3">Uncharacterized protein</fullName>
    </submittedName>
</protein>
<keyword evidence="4" id="KW-1185">Reference proteome</keyword>
<dbReference type="Proteomes" id="UP000232323">
    <property type="component" value="Unassembled WGS sequence"/>
</dbReference>
<evidence type="ECO:0000313" key="3">
    <source>
        <dbReference type="EMBL" id="GAX80491.1"/>
    </source>
</evidence>
<evidence type="ECO:0000313" key="4">
    <source>
        <dbReference type="Proteomes" id="UP000232323"/>
    </source>
</evidence>
<evidence type="ECO:0000256" key="2">
    <source>
        <dbReference type="SAM" id="Phobius"/>
    </source>
</evidence>
<proteinExistence type="predicted"/>
<name>A0A250XBM8_9CHLO</name>
<feature type="transmembrane region" description="Helical" evidence="2">
    <location>
        <begin position="271"/>
        <end position="290"/>
    </location>
</feature>
<dbReference type="OrthoDB" id="532424at2759"/>
<reference evidence="3 4" key="1">
    <citation type="submission" date="2017-08" db="EMBL/GenBank/DDBJ databases">
        <title>Acidophilic green algal genome provides insights into adaptation to an acidic environment.</title>
        <authorList>
            <person name="Hirooka S."/>
            <person name="Hirose Y."/>
            <person name="Kanesaki Y."/>
            <person name="Higuchi S."/>
            <person name="Fujiwara T."/>
            <person name="Onuma R."/>
            <person name="Era A."/>
            <person name="Ohbayashi R."/>
            <person name="Uzuka A."/>
            <person name="Nozaki H."/>
            <person name="Yoshikawa H."/>
            <person name="Miyagishima S.Y."/>
        </authorList>
    </citation>
    <scope>NUCLEOTIDE SEQUENCE [LARGE SCALE GENOMIC DNA]</scope>
    <source>
        <strain evidence="3 4">NIES-2499</strain>
    </source>
</reference>
<feature type="region of interest" description="Disordered" evidence="1">
    <location>
        <begin position="51"/>
        <end position="115"/>
    </location>
</feature>